<evidence type="ECO:0000259" key="12">
    <source>
        <dbReference type="PROSITE" id="PS50011"/>
    </source>
</evidence>
<dbReference type="GO" id="GO:0005524">
    <property type="term" value="F:ATP binding"/>
    <property type="evidence" value="ECO:0007669"/>
    <property type="project" value="UniProtKB-UniRule"/>
</dbReference>
<keyword evidence="7 10" id="KW-0547">Nucleotide-binding</keyword>
<feature type="compositionally biased region" description="Basic and acidic residues" evidence="11">
    <location>
        <begin position="1"/>
        <end position="17"/>
    </location>
</feature>
<feature type="compositionally biased region" description="Low complexity" evidence="11">
    <location>
        <begin position="112"/>
        <end position="132"/>
    </location>
</feature>
<dbReference type="FunFam" id="1.10.510.10:FF:000380">
    <property type="entry name" value="Serine/threonine-protein kinase ppk15"/>
    <property type="match status" value="1"/>
</dbReference>
<dbReference type="CDD" id="cd14212">
    <property type="entry name" value="PKc_YAK1"/>
    <property type="match status" value="1"/>
</dbReference>
<gene>
    <name evidence="13" type="ORF">BRENAR_LOCUS2093</name>
</gene>
<evidence type="ECO:0000256" key="3">
    <source>
        <dbReference type="ARBA" id="ARBA00022490"/>
    </source>
</evidence>
<evidence type="ECO:0000256" key="2">
    <source>
        <dbReference type="ARBA" id="ARBA00008867"/>
    </source>
</evidence>
<reference evidence="13 14" key="1">
    <citation type="submission" date="2018-12" db="EMBL/GenBank/DDBJ databases">
        <authorList>
            <person name="Tiukova I."/>
            <person name="Dainat J."/>
        </authorList>
    </citation>
    <scope>NUCLEOTIDE SEQUENCE [LARGE SCALE GENOMIC DNA]</scope>
</reference>
<evidence type="ECO:0000256" key="8">
    <source>
        <dbReference type="ARBA" id="ARBA00022777"/>
    </source>
</evidence>
<evidence type="ECO:0000313" key="14">
    <source>
        <dbReference type="Proteomes" id="UP000290900"/>
    </source>
</evidence>
<evidence type="ECO:0000256" key="11">
    <source>
        <dbReference type="SAM" id="MobiDB-lite"/>
    </source>
</evidence>
<comment type="subcellular location">
    <subcellularLocation>
        <location evidence="1">Cytoplasm</location>
    </subcellularLocation>
</comment>
<keyword evidence="8" id="KW-0418">Kinase</keyword>
<keyword evidence="5" id="KW-0597">Phosphoprotein</keyword>
<dbReference type="SUPFAM" id="SSF56112">
    <property type="entry name" value="Protein kinase-like (PK-like)"/>
    <property type="match status" value="1"/>
</dbReference>
<feature type="compositionally biased region" description="Polar residues" evidence="11">
    <location>
        <begin position="134"/>
        <end position="143"/>
    </location>
</feature>
<dbReference type="Gene3D" id="1.10.510.10">
    <property type="entry name" value="Transferase(Phosphotransferase) domain 1"/>
    <property type="match status" value="1"/>
</dbReference>
<dbReference type="PANTHER" id="PTHR24058">
    <property type="entry name" value="DUAL SPECIFICITY PROTEIN KINASE"/>
    <property type="match status" value="1"/>
</dbReference>
<dbReference type="FunCoup" id="A0A448YK98">
    <property type="interactions" value="366"/>
</dbReference>
<feature type="region of interest" description="Disordered" evidence="11">
    <location>
        <begin position="259"/>
        <end position="280"/>
    </location>
</feature>
<evidence type="ECO:0000256" key="1">
    <source>
        <dbReference type="ARBA" id="ARBA00004496"/>
    </source>
</evidence>
<feature type="domain" description="Protein kinase" evidence="12">
    <location>
        <begin position="407"/>
        <end position="739"/>
    </location>
</feature>
<comment type="similarity">
    <text evidence="2">Belongs to the protein kinase superfamily. CMGC Ser/Thr protein kinase family. MNB/DYRK subfamily.</text>
</comment>
<keyword evidence="6" id="KW-0808">Transferase</keyword>
<dbReference type="FunFam" id="3.30.200.20:FF:000087">
    <property type="entry name" value="Dual specificity tyrosine-phosphorylation-regulated kinase 1A"/>
    <property type="match status" value="1"/>
</dbReference>
<dbReference type="GO" id="GO:0004674">
    <property type="term" value="F:protein serine/threonine kinase activity"/>
    <property type="evidence" value="ECO:0007669"/>
    <property type="project" value="UniProtKB-KW"/>
</dbReference>
<dbReference type="GO" id="GO:0005634">
    <property type="term" value="C:nucleus"/>
    <property type="evidence" value="ECO:0007669"/>
    <property type="project" value="TreeGrafter"/>
</dbReference>
<evidence type="ECO:0000256" key="10">
    <source>
        <dbReference type="PROSITE-ProRule" id="PRU10141"/>
    </source>
</evidence>
<evidence type="ECO:0000256" key="7">
    <source>
        <dbReference type="ARBA" id="ARBA00022741"/>
    </source>
</evidence>
<evidence type="ECO:0000256" key="6">
    <source>
        <dbReference type="ARBA" id="ARBA00022679"/>
    </source>
</evidence>
<protein>
    <submittedName>
        <fullName evidence="13">DEKNAAC102786</fullName>
    </submittedName>
</protein>
<dbReference type="InterPro" id="IPR050494">
    <property type="entry name" value="Ser_Thr_dual-spec_kinase"/>
</dbReference>
<dbReference type="AlphaFoldDB" id="A0A448YK98"/>
<evidence type="ECO:0000256" key="4">
    <source>
        <dbReference type="ARBA" id="ARBA00022527"/>
    </source>
</evidence>
<dbReference type="Pfam" id="PF00069">
    <property type="entry name" value="Pkinase"/>
    <property type="match status" value="1"/>
</dbReference>
<dbReference type="OrthoDB" id="9332038at2759"/>
<keyword evidence="14" id="KW-1185">Reference proteome</keyword>
<evidence type="ECO:0000256" key="5">
    <source>
        <dbReference type="ARBA" id="ARBA00022553"/>
    </source>
</evidence>
<dbReference type="EMBL" id="CAACVR010000012">
    <property type="protein sequence ID" value="VEU21359.1"/>
    <property type="molecule type" value="Genomic_DNA"/>
</dbReference>
<dbReference type="SMART" id="SM00220">
    <property type="entry name" value="S_TKc"/>
    <property type="match status" value="1"/>
</dbReference>
<feature type="region of interest" description="Disordered" evidence="11">
    <location>
        <begin position="1"/>
        <end position="32"/>
    </location>
</feature>
<dbReference type="STRING" id="13370.A0A448YK98"/>
<dbReference type="PANTHER" id="PTHR24058:SF17">
    <property type="entry name" value="HOMEODOMAIN INTERACTING PROTEIN KINASE, ISOFORM D"/>
    <property type="match status" value="1"/>
</dbReference>
<feature type="compositionally biased region" description="Low complexity" evidence="11">
    <location>
        <begin position="161"/>
        <end position="178"/>
    </location>
</feature>
<dbReference type="GO" id="GO:0005737">
    <property type="term" value="C:cytoplasm"/>
    <property type="evidence" value="ECO:0007669"/>
    <property type="project" value="UniProtKB-SubCell"/>
</dbReference>
<dbReference type="InterPro" id="IPR008271">
    <property type="entry name" value="Ser/Thr_kinase_AS"/>
</dbReference>
<dbReference type="PROSITE" id="PS50011">
    <property type="entry name" value="PROTEIN_KINASE_DOM"/>
    <property type="match status" value="1"/>
</dbReference>
<feature type="region of interest" description="Disordered" evidence="11">
    <location>
        <begin position="95"/>
        <end position="203"/>
    </location>
</feature>
<evidence type="ECO:0000256" key="9">
    <source>
        <dbReference type="ARBA" id="ARBA00022840"/>
    </source>
</evidence>
<accession>A0A448YK98</accession>
<feature type="compositionally biased region" description="Polar residues" evidence="11">
    <location>
        <begin position="179"/>
        <end position="203"/>
    </location>
</feature>
<dbReference type="InterPro" id="IPR000719">
    <property type="entry name" value="Prot_kinase_dom"/>
</dbReference>
<dbReference type="GO" id="GO:0004713">
    <property type="term" value="F:protein tyrosine kinase activity"/>
    <property type="evidence" value="ECO:0007669"/>
    <property type="project" value="TreeGrafter"/>
</dbReference>
<proteinExistence type="inferred from homology"/>
<dbReference type="InterPro" id="IPR011009">
    <property type="entry name" value="Kinase-like_dom_sf"/>
</dbReference>
<evidence type="ECO:0000313" key="13">
    <source>
        <dbReference type="EMBL" id="VEU21359.1"/>
    </source>
</evidence>
<dbReference type="PROSITE" id="PS00107">
    <property type="entry name" value="PROTEIN_KINASE_ATP"/>
    <property type="match status" value="1"/>
</dbReference>
<dbReference type="Proteomes" id="UP000290900">
    <property type="component" value="Unassembled WGS sequence"/>
</dbReference>
<dbReference type="GO" id="GO:0030447">
    <property type="term" value="P:filamentous growth"/>
    <property type="evidence" value="ECO:0007669"/>
    <property type="project" value="UniProtKB-ARBA"/>
</dbReference>
<dbReference type="InterPro" id="IPR017441">
    <property type="entry name" value="Protein_kinase_ATP_BS"/>
</dbReference>
<keyword evidence="4" id="KW-0723">Serine/threonine-protein kinase</keyword>
<dbReference type="InParanoid" id="A0A448YK98"/>
<dbReference type="Gene3D" id="3.30.200.20">
    <property type="entry name" value="Phosphorylase Kinase, domain 1"/>
    <property type="match status" value="1"/>
</dbReference>
<keyword evidence="3" id="KW-0963">Cytoplasm</keyword>
<sequence length="764" mass="86708">MESHTLYKRGYLVDHSLRPTQQQQQQERQQKGYVQEDLNLQQNLQQSSNQQLQAQYTINSTYPPYTSSPSQVAYGQNVSPTLQPGRFANFSFTPANLDGGSSRVGMSNRTLSSFSRHQQSLSVSSSQMDASSPPLRQTFSDPSSPDGDHRNGTFSNPWTPSSPTQLLHSSSSASSLQQITGRTNSHDYQPSLSNVRHTPRKSFTSTLSTTFEGMELDRLPKQQQQIIPPLRIDPPPPSTLNAQLRPPPRRQSVAAGYFVSHRRRDEGRTASSTSTSPLERLPDAAYESLEQHQPERQQSPVMFTVPAPKFNRLSGRADLRPHVNARPKYRRASSSNSFVSPLNALTGSLTITYSMCVPEFDYKTSKNPRRVLTKPSQPKTNNGYDNEQSDYILYVNDILGVQENRKYMVVDILGHGTFGQVVKCQNLDTQEIVAVKVVKSRPVYLNQSLTEAGILEYLNSKVDPDDEHHLLRMKDKFMHKNHLCLVFELLSSNLYELVRQNQFHGLTIKLIRKFTIQMLDALCVLKDAELIHCDLKPENVLLVTLDRPDIKVIDFGSACHEKQVAYTYIQSRFYRSPEVILGLSYSSAVDMWSLGCIIAELFLGLPLFPGTSEFNQLTRIVRMLGMPPSWMIDMGKNSLNLINRRVDQATGKKLYGLKSAEQYSRECHTKEQPGKEYFKDRYLEDIIMNYRMPTRSIAKPTIDKELENRKCLIHFLRGILNLNPLERWTPQEASMHPFVTSQPFMGDWNPPAKNFIATESGHGV</sequence>
<name>A0A448YK98_BRENA</name>
<keyword evidence="9 10" id="KW-0067">ATP-binding</keyword>
<dbReference type="PROSITE" id="PS00108">
    <property type="entry name" value="PROTEIN_KINASE_ST"/>
    <property type="match status" value="1"/>
</dbReference>
<feature type="binding site" evidence="10">
    <location>
        <position position="436"/>
    </location>
    <ligand>
        <name>ATP</name>
        <dbReference type="ChEBI" id="CHEBI:30616"/>
    </ligand>
</feature>
<organism evidence="13 14">
    <name type="scientific">Brettanomyces naardenensis</name>
    <name type="common">Yeast</name>
    <dbReference type="NCBI Taxonomy" id="13370"/>
    <lineage>
        <taxon>Eukaryota</taxon>
        <taxon>Fungi</taxon>
        <taxon>Dikarya</taxon>
        <taxon>Ascomycota</taxon>
        <taxon>Saccharomycotina</taxon>
        <taxon>Pichiomycetes</taxon>
        <taxon>Pichiales</taxon>
        <taxon>Pichiaceae</taxon>
        <taxon>Brettanomyces</taxon>
    </lineage>
</organism>